<organism evidence="2 3">
    <name type="scientific">Kutzneria buriramensis</name>
    <dbReference type="NCBI Taxonomy" id="1045776"/>
    <lineage>
        <taxon>Bacteria</taxon>
        <taxon>Bacillati</taxon>
        <taxon>Actinomycetota</taxon>
        <taxon>Actinomycetes</taxon>
        <taxon>Pseudonocardiales</taxon>
        <taxon>Pseudonocardiaceae</taxon>
        <taxon>Kutzneria</taxon>
    </lineage>
</organism>
<sequence length="78" mass="8638">MAHNGTFEKRAAGLLRRQDNLLSQAENADPTDPFTRGLRERYNTLIADHQQVLDQITALDQSESESPSAPTSDELSVV</sequence>
<dbReference type="AlphaFoldDB" id="A0A3E0HPJ0"/>
<protein>
    <submittedName>
        <fullName evidence="2">Uncharacterized protein</fullName>
    </submittedName>
</protein>
<accession>A0A3E0HPJ0</accession>
<proteinExistence type="predicted"/>
<dbReference type="RefSeq" id="WP_116175218.1">
    <property type="nucleotide sequence ID" value="NZ_CP144375.1"/>
</dbReference>
<evidence type="ECO:0000313" key="3">
    <source>
        <dbReference type="Proteomes" id="UP000256269"/>
    </source>
</evidence>
<evidence type="ECO:0000256" key="1">
    <source>
        <dbReference type="SAM" id="MobiDB-lite"/>
    </source>
</evidence>
<comment type="caution">
    <text evidence="2">The sequence shown here is derived from an EMBL/GenBank/DDBJ whole genome shotgun (WGS) entry which is preliminary data.</text>
</comment>
<reference evidence="2 3" key="1">
    <citation type="submission" date="2018-08" db="EMBL/GenBank/DDBJ databases">
        <title>Genomic Encyclopedia of Archaeal and Bacterial Type Strains, Phase II (KMG-II): from individual species to whole genera.</title>
        <authorList>
            <person name="Goeker M."/>
        </authorList>
    </citation>
    <scope>NUCLEOTIDE SEQUENCE [LARGE SCALE GENOMIC DNA]</scope>
    <source>
        <strain evidence="2 3">DSM 45791</strain>
    </source>
</reference>
<feature type="region of interest" description="Disordered" evidence="1">
    <location>
        <begin position="56"/>
        <end position="78"/>
    </location>
</feature>
<evidence type="ECO:0000313" key="2">
    <source>
        <dbReference type="EMBL" id="REH48453.1"/>
    </source>
</evidence>
<name>A0A3E0HPJ0_9PSEU</name>
<gene>
    <name evidence="2" type="ORF">BCF44_105312</name>
</gene>
<dbReference type="EMBL" id="QUNO01000005">
    <property type="protein sequence ID" value="REH48453.1"/>
    <property type="molecule type" value="Genomic_DNA"/>
</dbReference>
<dbReference type="Proteomes" id="UP000256269">
    <property type="component" value="Unassembled WGS sequence"/>
</dbReference>
<dbReference type="OrthoDB" id="3372479at2"/>
<keyword evidence="3" id="KW-1185">Reference proteome</keyword>